<organism evidence="2">
    <name type="scientific">freshwater metagenome</name>
    <dbReference type="NCBI Taxonomy" id="449393"/>
    <lineage>
        <taxon>unclassified sequences</taxon>
        <taxon>metagenomes</taxon>
        <taxon>ecological metagenomes</taxon>
    </lineage>
</organism>
<evidence type="ECO:0000313" key="2">
    <source>
        <dbReference type="EMBL" id="CAB4346129.1"/>
    </source>
</evidence>
<dbReference type="Gene3D" id="3.40.50.150">
    <property type="entry name" value="Vaccinia Virus protein VP39"/>
    <property type="match status" value="1"/>
</dbReference>
<dbReference type="GO" id="GO:0008757">
    <property type="term" value="F:S-adenosylmethionine-dependent methyltransferase activity"/>
    <property type="evidence" value="ECO:0007669"/>
    <property type="project" value="InterPro"/>
</dbReference>
<dbReference type="AlphaFoldDB" id="A0A6J5ZY45"/>
<name>A0A6J5ZY45_9ZZZZ</name>
<evidence type="ECO:0000259" key="1">
    <source>
        <dbReference type="Pfam" id="PF08241"/>
    </source>
</evidence>
<dbReference type="PANTHER" id="PTHR43861">
    <property type="entry name" value="TRANS-ACONITATE 2-METHYLTRANSFERASE-RELATED"/>
    <property type="match status" value="1"/>
</dbReference>
<dbReference type="SUPFAM" id="SSF53335">
    <property type="entry name" value="S-adenosyl-L-methionine-dependent methyltransferases"/>
    <property type="match status" value="1"/>
</dbReference>
<accession>A0A6J5ZY45</accession>
<dbReference type="InterPro" id="IPR029063">
    <property type="entry name" value="SAM-dependent_MTases_sf"/>
</dbReference>
<dbReference type="InterPro" id="IPR013216">
    <property type="entry name" value="Methyltransf_11"/>
</dbReference>
<reference evidence="2" key="1">
    <citation type="submission" date="2020-05" db="EMBL/GenBank/DDBJ databases">
        <authorList>
            <person name="Chiriac C."/>
            <person name="Salcher M."/>
            <person name="Ghai R."/>
            <person name="Kavagutti S V."/>
        </authorList>
    </citation>
    <scope>NUCLEOTIDE SEQUENCE</scope>
</reference>
<gene>
    <name evidence="2" type="ORF">UFOPK3547_01258</name>
</gene>
<proteinExistence type="predicted"/>
<feature type="domain" description="Methyltransferase type 11" evidence="1">
    <location>
        <begin position="52"/>
        <end position="139"/>
    </location>
</feature>
<protein>
    <submittedName>
        <fullName evidence="2">Unannotated protein</fullName>
    </submittedName>
</protein>
<sequence>MKSKVTVDSEGTVTGNTYDKYGSTNPVVRRLMAKFHRDLDACYEIAAPTSILDIGCGEGVLTHEWAGRLGIGGRIVGTDLDDPLLHAQWEKRRAPNLEYRVMKGERLDFADNEFDTATAIEVLEHVTDPEMVLSEMSRCATRWLLVSVPREPLWQMTNLARGAYWSDLGNTPGHINHWSSRSFRRLLSRYGKVVELRHPFPWIMAVVQLGD</sequence>
<dbReference type="Pfam" id="PF08241">
    <property type="entry name" value="Methyltransf_11"/>
    <property type="match status" value="1"/>
</dbReference>
<dbReference type="EMBL" id="CAESAN010000113">
    <property type="protein sequence ID" value="CAB4346129.1"/>
    <property type="molecule type" value="Genomic_DNA"/>
</dbReference>
<dbReference type="CDD" id="cd02440">
    <property type="entry name" value="AdoMet_MTases"/>
    <property type="match status" value="1"/>
</dbReference>